<reference evidence="2 3" key="1">
    <citation type="journal article" date="2019" name="Philos. Trans. R. Soc. Lond., B, Biol. Sci.">
        <title>Ant behaviour and brain gene expression of defending hosts depend on the ecological success of the intruding social parasite.</title>
        <authorList>
            <person name="Kaur R."/>
            <person name="Stoldt M."/>
            <person name="Jongepier E."/>
            <person name="Feldmeyer B."/>
            <person name="Menzel F."/>
            <person name="Bornberg-Bauer E."/>
            <person name="Foitzik S."/>
        </authorList>
    </citation>
    <scope>NUCLEOTIDE SEQUENCE [LARGE SCALE GENOMIC DNA]</scope>
    <source>
        <tissue evidence="2">Whole body</tissue>
    </source>
</reference>
<protein>
    <submittedName>
        <fullName evidence="2">Uncharacterized protein</fullName>
    </submittedName>
</protein>
<organism evidence="2 3">
    <name type="scientific">Temnothorax longispinosus</name>
    <dbReference type="NCBI Taxonomy" id="300112"/>
    <lineage>
        <taxon>Eukaryota</taxon>
        <taxon>Metazoa</taxon>
        <taxon>Ecdysozoa</taxon>
        <taxon>Arthropoda</taxon>
        <taxon>Hexapoda</taxon>
        <taxon>Insecta</taxon>
        <taxon>Pterygota</taxon>
        <taxon>Neoptera</taxon>
        <taxon>Endopterygota</taxon>
        <taxon>Hymenoptera</taxon>
        <taxon>Apocrita</taxon>
        <taxon>Aculeata</taxon>
        <taxon>Formicoidea</taxon>
        <taxon>Formicidae</taxon>
        <taxon>Myrmicinae</taxon>
        <taxon>Temnothorax</taxon>
    </lineage>
</organism>
<sequence>MSIEKAKRSLRCSFAWLRPGSGMALETHPGDFGTKKAFNPPSLLSPRVARPMSLFATRRVKLHTVFSHELAHARVDPVESRRLTYPHVITEITSFVEQSEFWKKRLSEPFTLKRIHHQMECAAVDGRGGAVHSHGALHAPVRTADSELRRPSQGKGTAVFAPFTREEKGSGDDARGEGPGGNAGSLKYIVAYLSREARFLRSRVERTDYGALMDRKCARELW</sequence>
<accession>A0A4S2KIA5</accession>
<feature type="region of interest" description="Disordered" evidence="1">
    <location>
        <begin position="161"/>
        <end position="180"/>
    </location>
</feature>
<evidence type="ECO:0000313" key="3">
    <source>
        <dbReference type="Proteomes" id="UP000310200"/>
    </source>
</evidence>
<dbReference type="Proteomes" id="UP000310200">
    <property type="component" value="Unassembled WGS sequence"/>
</dbReference>
<dbReference type="EMBL" id="QBLH01002732">
    <property type="protein sequence ID" value="TGZ47527.1"/>
    <property type="molecule type" value="Genomic_DNA"/>
</dbReference>
<evidence type="ECO:0000256" key="1">
    <source>
        <dbReference type="SAM" id="MobiDB-lite"/>
    </source>
</evidence>
<name>A0A4S2KIA5_9HYME</name>
<comment type="caution">
    <text evidence="2">The sequence shown here is derived from an EMBL/GenBank/DDBJ whole genome shotgun (WGS) entry which is preliminary data.</text>
</comment>
<evidence type="ECO:0000313" key="2">
    <source>
        <dbReference type="EMBL" id="TGZ47527.1"/>
    </source>
</evidence>
<gene>
    <name evidence="2" type="ORF">DBV15_00182</name>
</gene>
<proteinExistence type="predicted"/>
<feature type="compositionally biased region" description="Basic and acidic residues" evidence="1">
    <location>
        <begin position="164"/>
        <end position="176"/>
    </location>
</feature>
<keyword evidence="3" id="KW-1185">Reference proteome</keyword>
<dbReference type="AlphaFoldDB" id="A0A4S2KIA5"/>